<gene>
    <name evidence="3" type="ORF">A1OK_05030</name>
</gene>
<dbReference type="CDD" id="cd03811">
    <property type="entry name" value="GT4_GT28_WabH-like"/>
    <property type="match status" value="1"/>
</dbReference>
<accession>A0A1E5BXS3</accession>
<dbReference type="GO" id="GO:0016757">
    <property type="term" value="F:glycosyltransferase activity"/>
    <property type="evidence" value="ECO:0007669"/>
    <property type="project" value="InterPro"/>
</dbReference>
<dbReference type="Pfam" id="PF00534">
    <property type="entry name" value="Glycos_transf_1"/>
    <property type="match status" value="1"/>
</dbReference>
<evidence type="ECO:0000259" key="2">
    <source>
        <dbReference type="Pfam" id="PF13439"/>
    </source>
</evidence>
<dbReference type="PANTHER" id="PTHR12526:SF630">
    <property type="entry name" value="GLYCOSYLTRANSFERASE"/>
    <property type="match status" value="1"/>
</dbReference>
<keyword evidence="4" id="KW-1185">Reference proteome</keyword>
<proteinExistence type="predicted"/>
<feature type="domain" description="Glycosyl transferase family 1" evidence="1">
    <location>
        <begin position="168"/>
        <end position="315"/>
    </location>
</feature>
<dbReference type="InterPro" id="IPR028098">
    <property type="entry name" value="Glyco_trans_4-like_N"/>
</dbReference>
<reference evidence="3 4" key="1">
    <citation type="journal article" date="2012" name="Science">
        <title>Ecological populations of bacteria act as socially cohesive units of antibiotic production and resistance.</title>
        <authorList>
            <person name="Cordero O.X."/>
            <person name="Wildschutte H."/>
            <person name="Kirkup B."/>
            <person name="Proehl S."/>
            <person name="Ngo L."/>
            <person name="Hussain F."/>
            <person name="Le Roux F."/>
            <person name="Mincer T."/>
            <person name="Polz M.F."/>
        </authorList>
    </citation>
    <scope>NUCLEOTIDE SEQUENCE [LARGE SCALE GENOMIC DNA]</scope>
    <source>
        <strain evidence="3 4">FF-454</strain>
    </source>
</reference>
<evidence type="ECO:0000313" key="4">
    <source>
        <dbReference type="Proteomes" id="UP000095039"/>
    </source>
</evidence>
<dbReference type="Proteomes" id="UP000095039">
    <property type="component" value="Unassembled WGS sequence"/>
</dbReference>
<name>A0A1E5BXS3_9GAMM</name>
<dbReference type="AlphaFoldDB" id="A0A1E5BXS3"/>
<keyword evidence="3" id="KW-0808">Transferase</keyword>
<protein>
    <submittedName>
        <fullName evidence="3">Glycosyl transferase</fullName>
    </submittedName>
</protein>
<dbReference type="SUPFAM" id="SSF53756">
    <property type="entry name" value="UDP-Glycosyltransferase/glycogen phosphorylase"/>
    <property type="match status" value="1"/>
</dbReference>
<dbReference type="Gene3D" id="3.40.50.2000">
    <property type="entry name" value="Glycogen Phosphorylase B"/>
    <property type="match status" value="2"/>
</dbReference>
<dbReference type="RefSeq" id="WP_016960836.1">
    <property type="nucleotide sequence ID" value="NZ_AJWN02000104.1"/>
</dbReference>
<evidence type="ECO:0000259" key="1">
    <source>
        <dbReference type="Pfam" id="PF00534"/>
    </source>
</evidence>
<dbReference type="GO" id="GO:1901135">
    <property type="term" value="P:carbohydrate derivative metabolic process"/>
    <property type="evidence" value="ECO:0007669"/>
    <property type="project" value="UniProtKB-ARBA"/>
</dbReference>
<dbReference type="InterPro" id="IPR001296">
    <property type="entry name" value="Glyco_trans_1"/>
</dbReference>
<dbReference type="Pfam" id="PF13439">
    <property type="entry name" value="Glyco_transf_4"/>
    <property type="match status" value="1"/>
</dbReference>
<dbReference type="EMBL" id="AJWN02000104">
    <property type="protein sequence ID" value="OEE57999.1"/>
    <property type="molecule type" value="Genomic_DNA"/>
</dbReference>
<sequence length="357" mass="40607">MTVKVLHIINDLSRNGGAQRFVIDLISPPPDGYEIRVITLEDTNDFRAEIEAQGVACYVWDRLSLKEKWQLLRWPDLVHGHLFPSIYIALAAFGKKRIQTEHATHNRRRDHAWMKPFEFFLYWRYHTTVCITEQVQHALEAFLPQWKSHYQVILNGIDLSKYPLIAKSRPESDSPIRIGMVGRFHVYKDHPTLIRALALLPAKYELHFAGDGDRREEYQTLVKSLGLDDRVIFHGVRADIPAFLDGVDIYVQSSIVEGFGLAAVEAMAAGLPVLASRVQGMSEVIDNEASLFNVGDEKMLAQMVASLCDDAASYQTSAQYSVSRCQHFTLSAFREQYYDTYQSLVDNKQRLADGKAS</sequence>
<feature type="domain" description="Glycosyltransferase subfamily 4-like N-terminal" evidence="2">
    <location>
        <begin position="16"/>
        <end position="160"/>
    </location>
</feature>
<dbReference type="PANTHER" id="PTHR12526">
    <property type="entry name" value="GLYCOSYLTRANSFERASE"/>
    <property type="match status" value="1"/>
</dbReference>
<evidence type="ECO:0000313" key="3">
    <source>
        <dbReference type="EMBL" id="OEE57999.1"/>
    </source>
</evidence>
<comment type="caution">
    <text evidence="3">The sequence shown here is derived from an EMBL/GenBank/DDBJ whole genome shotgun (WGS) entry which is preliminary data.</text>
</comment>
<organism evidence="3 4">
    <name type="scientific">Enterovibrio norvegicus FF-454</name>
    <dbReference type="NCBI Taxonomy" id="1185651"/>
    <lineage>
        <taxon>Bacteria</taxon>
        <taxon>Pseudomonadati</taxon>
        <taxon>Pseudomonadota</taxon>
        <taxon>Gammaproteobacteria</taxon>
        <taxon>Vibrionales</taxon>
        <taxon>Vibrionaceae</taxon>
        <taxon>Enterovibrio</taxon>
    </lineage>
</organism>